<dbReference type="EMBL" id="HBIU01044256">
    <property type="protein sequence ID" value="CAE0641130.1"/>
    <property type="molecule type" value="Transcribed_RNA"/>
</dbReference>
<evidence type="ECO:0000313" key="3">
    <source>
        <dbReference type="EMBL" id="CAE0641133.1"/>
    </source>
</evidence>
<dbReference type="InterPro" id="IPR036770">
    <property type="entry name" value="Ankyrin_rpt-contain_sf"/>
</dbReference>
<dbReference type="Gene3D" id="1.25.40.20">
    <property type="entry name" value="Ankyrin repeat-containing domain"/>
    <property type="match status" value="1"/>
</dbReference>
<evidence type="ECO:0000313" key="2">
    <source>
        <dbReference type="EMBL" id="CAE0641130.1"/>
    </source>
</evidence>
<protein>
    <submittedName>
        <fullName evidence="3">Uncharacterized protein</fullName>
    </submittedName>
</protein>
<dbReference type="InterPro" id="IPR052050">
    <property type="entry name" value="SecEffector_AnkRepeat"/>
</dbReference>
<organism evidence="3">
    <name type="scientific">Heterosigma akashiwo</name>
    <name type="common">Chromophytic alga</name>
    <name type="synonym">Heterosigma carterae</name>
    <dbReference type="NCBI Taxonomy" id="2829"/>
    <lineage>
        <taxon>Eukaryota</taxon>
        <taxon>Sar</taxon>
        <taxon>Stramenopiles</taxon>
        <taxon>Ochrophyta</taxon>
        <taxon>Raphidophyceae</taxon>
        <taxon>Chattonellales</taxon>
        <taxon>Chattonellaceae</taxon>
        <taxon>Heterosigma</taxon>
    </lineage>
</organism>
<evidence type="ECO:0000256" key="1">
    <source>
        <dbReference type="SAM" id="MobiDB-lite"/>
    </source>
</evidence>
<dbReference type="AlphaFoldDB" id="A0A6V1U858"/>
<gene>
    <name evidence="2" type="ORF">HAKA00212_LOCUS19955</name>
    <name evidence="3" type="ORF">HAKA00212_LOCUS19958</name>
</gene>
<dbReference type="PROSITE" id="PS51257">
    <property type="entry name" value="PROKAR_LIPOPROTEIN"/>
    <property type="match status" value="1"/>
</dbReference>
<feature type="compositionally biased region" description="Gly residues" evidence="1">
    <location>
        <begin position="58"/>
        <end position="95"/>
    </location>
</feature>
<dbReference type="Pfam" id="PF13637">
    <property type="entry name" value="Ank_4"/>
    <property type="match status" value="1"/>
</dbReference>
<reference evidence="3" key="1">
    <citation type="submission" date="2021-01" db="EMBL/GenBank/DDBJ databases">
        <authorList>
            <person name="Corre E."/>
            <person name="Pelletier E."/>
            <person name="Niang G."/>
            <person name="Scheremetjew M."/>
            <person name="Finn R."/>
            <person name="Kale V."/>
            <person name="Holt S."/>
            <person name="Cochrane G."/>
            <person name="Meng A."/>
            <person name="Brown T."/>
            <person name="Cohen L."/>
        </authorList>
    </citation>
    <scope>NUCLEOTIDE SEQUENCE</scope>
    <source>
        <strain evidence="3">CCMP3107</strain>
    </source>
</reference>
<accession>A0A6V1U858</accession>
<dbReference type="EMBL" id="HBIU01044259">
    <property type="protein sequence ID" value="CAE0641133.1"/>
    <property type="molecule type" value="Transcribed_RNA"/>
</dbReference>
<proteinExistence type="predicted"/>
<name>A0A6V1U858_HETAK</name>
<sequence length="215" mass="21963">MPTALKAAIPGLWSGQPGEVACLYLWLIGCMLTSSFTELLVPEGGPAGGNETGSPNAAGGGGGSVGGDGGGDGGGGVGGGGSGLSGDDGGGMDGGGDGDKAVRNSDFYKLLSTILREKNIFKKNSEGCTTDAMDKAAEGGHLSVVEWLHANRSEGCTTDAMDMAAWDDSNLSVVEWLAANRFEGCTERAINKVGKRCELCVVKWLRANMQPYPLI</sequence>
<dbReference type="PANTHER" id="PTHR46586">
    <property type="entry name" value="ANKYRIN REPEAT-CONTAINING PROTEIN"/>
    <property type="match status" value="1"/>
</dbReference>
<dbReference type="InterPro" id="IPR002110">
    <property type="entry name" value="Ankyrin_rpt"/>
</dbReference>
<feature type="region of interest" description="Disordered" evidence="1">
    <location>
        <begin position="43"/>
        <end position="98"/>
    </location>
</feature>
<dbReference type="PANTHER" id="PTHR46586:SF3">
    <property type="entry name" value="ANKYRIN REPEAT-CONTAINING PROTEIN"/>
    <property type="match status" value="1"/>
</dbReference>